<evidence type="ECO:0000313" key="2">
    <source>
        <dbReference type="Proteomes" id="UP001596022"/>
    </source>
</evidence>
<reference evidence="2" key="1">
    <citation type="journal article" date="2019" name="Int. J. Syst. Evol. Microbiol.">
        <title>The Global Catalogue of Microorganisms (GCM) 10K type strain sequencing project: providing services to taxonomists for standard genome sequencing and annotation.</title>
        <authorList>
            <consortium name="The Broad Institute Genomics Platform"/>
            <consortium name="The Broad Institute Genome Sequencing Center for Infectious Disease"/>
            <person name="Wu L."/>
            <person name="Ma J."/>
        </authorList>
    </citation>
    <scope>NUCLEOTIDE SEQUENCE [LARGE SCALE GENOMIC DNA]</scope>
    <source>
        <strain evidence="2">CGMCC 1.16306</strain>
    </source>
</reference>
<dbReference type="EMBL" id="JBHSFW010000026">
    <property type="protein sequence ID" value="MFC4620534.1"/>
    <property type="molecule type" value="Genomic_DNA"/>
</dbReference>
<dbReference type="Proteomes" id="UP001596022">
    <property type="component" value="Unassembled WGS sequence"/>
</dbReference>
<evidence type="ECO:0000313" key="1">
    <source>
        <dbReference type="EMBL" id="MFC4620534.1"/>
    </source>
</evidence>
<sequence>MPGVGSVAKFSQSARAFDLGIGMGERELQSGLKAGLRDGETSVDELVDLAGKEATLRKLNAERAFQDGIGTESEAKALNKELAEAGEAETASSLETLKKQVRADLRELEVAKGIKDHSIIPKYEDVFDYEYNSIDNPDPLAKMKGQPIKNFYGGKYNTDILQTGTYFYRAGQKGGLTIPGLGKNALGQWFIEKPAISVIKVRIDTAVKPQWIDPKTGVLVGVSPINAIYKIKIPAGTKIYKGPVGYQGGVYAGGMDIDQIFIPEPWNISGVEVISEIPLK</sequence>
<comment type="caution">
    <text evidence="1">The sequence shown here is derived from an EMBL/GenBank/DDBJ whole genome shotgun (WGS) entry which is preliminary data.</text>
</comment>
<proteinExistence type="predicted"/>
<accession>A0ABV9GQM5</accession>
<name>A0ABV9GQM5_9BACL</name>
<protein>
    <submittedName>
        <fullName evidence="1">Uncharacterized protein</fullName>
    </submittedName>
</protein>
<dbReference type="RefSeq" id="WP_376847647.1">
    <property type="nucleotide sequence ID" value="NZ_JBHSFW010000026.1"/>
</dbReference>
<organism evidence="1 2">
    <name type="scientific">Camelliibacillus cellulosilyticus</name>
    <dbReference type="NCBI Taxonomy" id="2174486"/>
    <lineage>
        <taxon>Bacteria</taxon>
        <taxon>Bacillati</taxon>
        <taxon>Bacillota</taxon>
        <taxon>Bacilli</taxon>
        <taxon>Bacillales</taxon>
        <taxon>Sporolactobacillaceae</taxon>
        <taxon>Camelliibacillus</taxon>
    </lineage>
</organism>
<gene>
    <name evidence="1" type="ORF">ACFO4N_17725</name>
</gene>
<keyword evidence="2" id="KW-1185">Reference proteome</keyword>